<proteinExistence type="predicted"/>
<sequence>MASKRFFCEYINVTYCLAGLMLMEKRGWQRLGSAKKRVLIHEATTTSLL</sequence>
<dbReference type="STRING" id="1229521.D791_02012"/>
<dbReference type="Proteomes" id="UP000019464">
    <property type="component" value="Unassembled WGS sequence"/>
</dbReference>
<comment type="caution">
    <text evidence="1">The sequence shown here is derived from an EMBL/GenBank/DDBJ whole genome shotgun (WGS) entry which is preliminary data.</text>
</comment>
<protein>
    <submittedName>
        <fullName evidence="1">Uncharacterized protein</fullName>
    </submittedName>
</protein>
<dbReference type="AlphaFoldDB" id="W9VL10"/>
<reference evidence="2" key="1">
    <citation type="submission" date="2012-11" db="EMBL/GenBank/DDBJ databases">
        <authorList>
            <person name="Singh A."/>
            <person name="Pinnaka A.K."/>
            <person name="Vaidya B."/>
        </authorList>
    </citation>
    <scope>NUCLEOTIDE SEQUENCE [LARGE SCALE GENOMIC DNA]</scope>
    <source>
        <strain evidence="2">AK23</strain>
    </source>
</reference>
<keyword evidence="2" id="KW-1185">Reference proteome</keyword>
<accession>W9VL10</accession>
<evidence type="ECO:0000313" key="2">
    <source>
        <dbReference type="Proteomes" id="UP000019464"/>
    </source>
</evidence>
<name>W9VL10_9GAMM</name>
<evidence type="ECO:0000313" key="1">
    <source>
        <dbReference type="EMBL" id="EXJ11225.1"/>
    </source>
</evidence>
<dbReference type="EMBL" id="AONB01000008">
    <property type="protein sequence ID" value="EXJ11225.1"/>
    <property type="molecule type" value="Genomic_DNA"/>
</dbReference>
<gene>
    <name evidence="1" type="ORF">D791_02012</name>
</gene>
<reference evidence="1 2" key="2">
    <citation type="journal article" date="2015" name="Syst. Appl. Microbiol.">
        <title>Nitrincola nitratireducens sp. nov. isolated from a haloalkaline crater lake.</title>
        <authorList>
            <person name="Singh A."/>
            <person name="Vaidya B."/>
            <person name="Tanuku N.R."/>
            <person name="Pinnaka A.K."/>
        </authorList>
    </citation>
    <scope>NUCLEOTIDE SEQUENCE [LARGE SCALE GENOMIC DNA]</scope>
    <source>
        <strain evidence="1 2">AK23</strain>
    </source>
</reference>
<organism evidence="1 2">
    <name type="scientific">Nitrincola nitratireducens</name>
    <dbReference type="NCBI Taxonomy" id="1229521"/>
    <lineage>
        <taxon>Bacteria</taxon>
        <taxon>Pseudomonadati</taxon>
        <taxon>Pseudomonadota</taxon>
        <taxon>Gammaproteobacteria</taxon>
        <taxon>Oceanospirillales</taxon>
        <taxon>Oceanospirillaceae</taxon>
        <taxon>Nitrincola</taxon>
    </lineage>
</organism>